<dbReference type="EMBL" id="JALLKP010000001">
    <property type="protein sequence ID" value="KAK2198350.1"/>
    <property type="molecule type" value="Genomic_DNA"/>
</dbReference>
<dbReference type="Gene3D" id="3.30.70.330">
    <property type="match status" value="1"/>
</dbReference>
<feature type="compositionally biased region" description="Polar residues" evidence="3">
    <location>
        <begin position="218"/>
        <end position="229"/>
    </location>
</feature>
<dbReference type="Pfam" id="PF00076">
    <property type="entry name" value="RRM_1"/>
    <property type="match status" value="1"/>
</dbReference>
<proteinExistence type="predicted"/>
<feature type="compositionally biased region" description="Basic residues" evidence="3">
    <location>
        <begin position="115"/>
        <end position="126"/>
    </location>
</feature>
<dbReference type="Proteomes" id="UP001214638">
    <property type="component" value="Unassembled WGS sequence"/>
</dbReference>
<evidence type="ECO:0000256" key="2">
    <source>
        <dbReference type="PROSITE-ProRule" id="PRU00176"/>
    </source>
</evidence>
<dbReference type="GeneID" id="94335659"/>
<dbReference type="InterPro" id="IPR035979">
    <property type="entry name" value="RBD_domain_sf"/>
</dbReference>
<accession>A0AAD9PNX6</accession>
<keyword evidence="1 2" id="KW-0694">RNA-binding</keyword>
<dbReference type="GO" id="GO:0003723">
    <property type="term" value="F:RNA binding"/>
    <property type="evidence" value="ECO:0007669"/>
    <property type="project" value="UniProtKB-UniRule"/>
</dbReference>
<evidence type="ECO:0000256" key="1">
    <source>
        <dbReference type="ARBA" id="ARBA00022884"/>
    </source>
</evidence>
<evidence type="ECO:0000259" key="4">
    <source>
        <dbReference type="PROSITE" id="PS50102"/>
    </source>
</evidence>
<gene>
    <name evidence="5" type="ORF">BdWA1_001361</name>
</gene>
<feature type="domain" description="RRM" evidence="4">
    <location>
        <begin position="7"/>
        <end position="85"/>
    </location>
</feature>
<feature type="compositionally biased region" description="Basic and acidic residues" evidence="3">
    <location>
        <begin position="146"/>
        <end position="175"/>
    </location>
</feature>
<organism evidence="5 6">
    <name type="scientific">Babesia duncani</name>
    <dbReference type="NCBI Taxonomy" id="323732"/>
    <lineage>
        <taxon>Eukaryota</taxon>
        <taxon>Sar</taxon>
        <taxon>Alveolata</taxon>
        <taxon>Apicomplexa</taxon>
        <taxon>Aconoidasida</taxon>
        <taxon>Piroplasmida</taxon>
        <taxon>Babesiidae</taxon>
        <taxon>Babesia</taxon>
    </lineage>
</organism>
<protein>
    <submittedName>
        <fullName evidence="5">Bifunctional RNA-binding domain superfamily/RNA recognition motif domain/Nucleotide-binding alpha-beta plait domain superfamily</fullName>
    </submittedName>
</protein>
<comment type="caution">
    <text evidence="5">The sequence shown here is derived from an EMBL/GenBank/DDBJ whole genome shotgun (WGS) entry which is preliminary data.</text>
</comment>
<sequence length="243" mass="29458">MDQGTGFSVLLRNLRYSTTPEQVRERFETFGKVRDVYLPLDFTTRRPRGFGFVEYYEKADALEAIKMMDNTEFDGSVISCFFAQDRRKSPDSMRRVYHGPPMRSHKRDYYEPRYRSRSRSFGRRRSPSYMRRYPDRRGYYSSPPRYNRDYRPPMRYDRGYRHPPRYDRDYRHAPRDGGGSGGYRRREYQHRSLPREPSMRRSPSREPEMQQPHDVEEVSQNPERLSVDQQEPPARPRRSTRRN</sequence>
<dbReference type="InterPro" id="IPR000504">
    <property type="entry name" value="RRM_dom"/>
</dbReference>
<evidence type="ECO:0000313" key="6">
    <source>
        <dbReference type="Proteomes" id="UP001214638"/>
    </source>
</evidence>
<dbReference type="SUPFAM" id="SSF54928">
    <property type="entry name" value="RNA-binding domain, RBD"/>
    <property type="match status" value="1"/>
</dbReference>
<dbReference type="PANTHER" id="PTHR48027">
    <property type="entry name" value="HETEROGENEOUS NUCLEAR RIBONUCLEOPROTEIN 87F-RELATED"/>
    <property type="match status" value="1"/>
</dbReference>
<feature type="compositionally biased region" description="Basic and acidic residues" evidence="3">
    <location>
        <begin position="184"/>
        <end position="216"/>
    </location>
</feature>
<evidence type="ECO:0000313" key="5">
    <source>
        <dbReference type="EMBL" id="KAK2198350.1"/>
    </source>
</evidence>
<dbReference type="KEGG" id="bdw:94335659"/>
<reference evidence="5" key="1">
    <citation type="journal article" date="2023" name="Nat. Microbiol.">
        <title>Babesia duncani multi-omics identifies virulence factors and drug targets.</title>
        <authorList>
            <person name="Singh P."/>
            <person name="Lonardi S."/>
            <person name="Liang Q."/>
            <person name="Vydyam P."/>
            <person name="Khabirova E."/>
            <person name="Fang T."/>
            <person name="Gihaz S."/>
            <person name="Thekkiniath J."/>
            <person name="Munshi M."/>
            <person name="Abel S."/>
            <person name="Ciampossin L."/>
            <person name="Batugedara G."/>
            <person name="Gupta M."/>
            <person name="Lu X.M."/>
            <person name="Lenz T."/>
            <person name="Chakravarty S."/>
            <person name="Cornillot E."/>
            <person name="Hu Y."/>
            <person name="Ma W."/>
            <person name="Gonzalez L.M."/>
            <person name="Sanchez S."/>
            <person name="Estrada K."/>
            <person name="Sanchez-Flores A."/>
            <person name="Montero E."/>
            <person name="Harb O.S."/>
            <person name="Le Roch K.G."/>
            <person name="Mamoun C.B."/>
        </authorList>
    </citation>
    <scope>NUCLEOTIDE SEQUENCE</scope>
    <source>
        <strain evidence="5">WA1</strain>
    </source>
</reference>
<dbReference type="SMART" id="SM00360">
    <property type="entry name" value="RRM"/>
    <property type="match status" value="1"/>
</dbReference>
<dbReference type="RefSeq" id="XP_067805192.1">
    <property type="nucleotide sequence ID" value="XM_067946401.1"/>
</dbReference>
<feature type="region of interest" description="Disordered" evidence="3">
    <location>
        <begin position="91"/>
        <end position="243"/>
    </location>
</feature>
<dbReference type="AlphaFoldDB" id="A0AAD9PNX6"/>
<keyword evidence="6" id="KW-1185">Reference proteome</keyword>
<evidence type="ECO:0000256" key="3">
    <source>
        <dbReference type="SAM" id="MobiDB-lite"/>
    </source>
</evidence>
<dbReference type="InterPro" id="IPR012677">
    <property type="entry name" value="Nucleotide-bd_a/b_plait_sf"/>
</dbReference>
<dbReference type="PROSITE" id="PS50102">
    <property type="entry name" value="RRM"/>
    <property type="match status" value="1"/>
</dbReference>
<name>A0AAD9PNX6_9APIC</name>
<dbReference type="InterPro" id="IPR052462">
    <property type="entry name" value="SLIRP/GR-RBP-like"/>
</dbReference>